<evidence type="ECO:0000256" key="1">
    <source>
        <dbReference type="ARBA" id="ARBA00005474"/>
    </source>
</evidence>
<evidence type="ECO:0000313" key="4">
    <source>
        <dbReference type="Proteomes" id="UP001408789"/>
    </source>
</evidence>
<dbReference type="InterPro" id="IPR004883">
    <property type="entry name" value="LOB"/>
</dbReference>
<dbReference type="Pfam" id="PF03195">
    <property type="entry name" value="LOB"/>
    <property type="match status" value="1"/>
</dbReference>
<dbReference type="PANTHER" id="PTHR31301">
    <property type="entry name" value="LOB DOMAIN-CONTAINING PROTEIN 4-RELATED"/>
    <property type="match status" value="1"/>
</dbReference>
<proteinExistence type="inferred from homology"/>
<gene>
    <name evidence="3" type="ORF">SSX86_014535</name>
</gene>
<reference evidence="3 4" key="1">
    <citation type="submission" date="2024-04" db="EMBL/GenBank/DDBJ databases">
        <title>The reference genome of an endangered Asteraceae, Deinandra increscens subsp. villosa, native to the Central Coast of California.</title>
        <authorList>
            <person name="Guilliams M."/>
            <person name="Hasenstab-Lehman K."/>
            <person name="Meyer R."/>
            <person name="Mcevoy S."/>
        </authorList>
    </citation>
    <scope>NUCLEOTIDE SEQUENCE [LARGE SCALE GENOMIC DNA]</scope>
    <source>
        <tissue evidence="3">Leaf</tissue>
    </source>
</reference>
<organism evidence="3 4">
    <name type="scientific">Deinandra increscens subsp. villosa</name>
    <dbReference type="NCBI Taxonomy" id="3103831"/>
    <lineage>
        <taxon>Eukaryota</taxon>
        <taxon>Viridiplantae</taxon>
        <taxon>Streptophyta</taxon>
        <taxon>Embryophyta</taxon>
        <taxon>Tracheophyta</taxon>
        <taxon>Spermatophyta</taxon>
        <taxon>Magnoliopsida</taxon>
        <taxon>eudicotyledons</taxon>
        <taxon>Gunneridae</taxon>
        <taxon>Pentapetalae</taxon>
        <taxon>asterids</taxon>
        <taxon>campanulids</taxon>
        <taxon>Asterales</taxon>
        <taxon>Asteraceae</taxon>
        <taxon>Asteroideae</taxon>
        <taxon>Heliantheae alliance</taxon>
        <taxon>Madieae</taxon>
        <taxon>Madiinae</taxon>
        <taxon>Deinandra</taxon>
    </lineage>
</organism>
<accession>A0AAP0D9L8</accession>
<dbReference type="Proteomes" id="UP001408789">
    <property type="component" value="Unassembled WGS sequence"/>
</dbReference>
<dbReference type="PANTHER" id="PTHR31301:SF120">
    <property type="entry name" value="LOB DOMAIN-CONTAINING PROTEIN 23-RELATED"/>
    <property type="match status" value="1"/>
</dbReference>
<dbReference type="AlphaFoldDB" id="A0AAP0D9L8"/>
<evidence type="ECO:0000259" key="2">
    <source>
        <dbReference type="PROSITE" id="PS50891"/>
    </source>
</evidence>
<comment type="similarity">
    <text evidence="1">Belongs to the LOB domain-containing protein family.</text>
</comment>
<comment type="caution">
    <text evidence="3">The sequence shown here is derived from an EMBL/GenBank/DDBJ whole genome shotgun (WGS) entry which is preliminary data.</text>
</comment>
<sequence length="144" mass="16607">MPYTRCAVCKYFRRRCAPDCVFAPYFPNNNPQKFICVHRFYGASNIGKMLEEIPVQLRANAVESLYYEAKCRIQDPVYGCVGIISSLHQQIQIAESQLAKARAKIYFLDAKFTTVESTSSLDKSLIHQNRVDYVLDDPFNTLFY</sequence>
<keyword evidence="4" id="KW-1185">Reference proteome</keyword>
<protein>
    <recommendedName>
        <fullName evidence="2">LOB domain-containing protein</fullName>
    </recommendedName>
</protein>
<evidence type="ECO:0000313" key="3">
    <source>
        <dbReference type="EMBL" id="KAK9067209.1"/>
    </source>
</evidence>
<name>A0AAP0D9L8_9ASTR</name>
<dbReference type="EMBL" id="JBCNJP010000015">
    <property type="protein sequence ID" value="KAK9067209.1"/>
    <property type="molecule type" value="Genomic_DNA"/>
</dbReference>
<dbReference type="PROSITE" id="PS50891">
    <property type="entry name" value="LOB"/>
    <property type="match status" value="1"/>
</dbReference>
<feature type="domain" description="LOB" evidence="2">
    <location>
        <begin position="4"/>
        <end position="105"/>
    </location>
</feature>